<dbReference type="GO" id="GO:0047733">
    <property type="term" value="F:CDP-glucose 4,6-dehydratase activity"/>
    <property type="evidence" value="ECO:0007669"/>
    <property type="project" value="UniProtKB-EC"/>
</dbReference>
<dbReference type="PANTHER" id="PTHR43000">
    <property type="entry name" value="DTDP-D-GLUCOSE 4,6-DEHYDRATASE-RELATED"/>
    <property type="match status" value="1"/>
</dbReference>
<dbReference type="InterPro" id="IPR013445">
    <property type="entry name" value="CDP_4_6_deHydtase"/>
</dbReference>
<sequence>MTFWEGRRVLVTGHTGFKGSWLCEMLLARGAEVAGLALAPETQPALFDQLGLAARMDHALGDIRDAGLVAARLRDVRPQIVLHLAAQPLVRRSYRAPLETWATNVMGTAHVLEAVRALDAPCAVVVVTTDKVYENREWEHPYRETDPLGGHDPYSASKAGTELVAASWRKAFLAGTGVKVATARAGNVIGGGDWSEDRILPDLARAFGAGRPLLVRNRHSVRPWQHVLDPLEGYLMLAERLTGPEGAQGEDGFNFGPESADQRSVGALVEEARRHWPGDWTDATDPAAPHEAGQLALSIERARRILGWQPRWDFARAVAETVGWYRDVAAGTDPAERLRAQVADFGAGG</sequence>
<dbReference type="NCBIfam" id="TIGR02622">
    <property type="entry name" value="CDP_4_6_dhtase"/>
    <property type="match status" value="1"/>
</dbReference>
<reference evidence="3" key="1">
    <citation type="submission" date="2020-01" db="EMBL/GenBank/DDBJ databases">
        <title>Sphingomonas sp. strain CSW-10.</title>
        <authorList>
            <person name="Chen W.-M."/>
        </authorList>
    </citation>
    <scope>NUCLEOTIDE SEQUENCE [LARGE SCALE GENOMIC DNA]</scope>
    <source>
        <strain evidence="3">CCP-1</strain>
    </source>
</reference>
<comment type="caution">
    <text evidence="2">The sequence shown here is derived from an EMBL/GenBank/DDBJ whole genome shotgun (WGS) entry which is preliminary data.</text>
</comment>
<dbReference type="Pfam" id="PF16363">
    <property type="entry name" value="GDP_Man_Dehyd"/>
    <property type="match status" value="1"/>
</dbReference>
<keyword evidence="2" id="KW-0456">Lyase</keyword>
<name>A0ABW9Y3K3_9RHOB</name>
<dbReference type="Gene3D" id="3.90.25.10">
    <property type="entry name" value="UDP-galactose 4-epimerase, domain 1"/>
    <property type="match status" value="1"/>
</dbReference>
<evidence type="ECO:0000259" key="1">
    <source>
        <dbReference type="Pfam" id="PF16363"/>
    </source>
</evidence>
<gene>
    <name evidence="2" type="primary">rfbG</name>
    <name evidence="2" type="ORF">GU920_06040</name>
</gene>
<dbReference type="RefSeq" id="WP_161766031.1">
    <property type="nucleotide sequence ID" value="NZ_JAAATW010000001.1"/>
</dbReference>
<evidence type="ECO:0000313" key="2">
    <source>
        <dbReference type="EMBL" id="NBE07088.1"/>
    </source>
</evidence>
<feature type="domain" description="NAD(P)-binding" evidence="1">
    <location>
        <begin position="10"/>
        <end position="321"/>
    </location>
</feature>
<dbReference type="Proteomes" id="UP001517376">
    <property type="component" value="Unassembled WGS sequence"/>
</dbReference>
<organism evidence="2 3">
    <name type="scientific">Paragemmobacter ruber</name>
    <dbReference type="NCBI Taxonomy" id="1985673"/>
    <lineage>
        <taxon>Bacteria</taxon>
        <taxon>Pseudomonadati</taxon>
        <taxon>Pseudomonadota</taxon>
        <taxon>Alphaproteobacteria</taxon>
        <taxon>Rhodobacterales</taxon>
        <taxon>Paracoccaceae</taxon>
        <taxon>Paragemmobacter</taxon>
    </lineage>
</organism>
<dbReference type="InterPro" id="IPR016040">
    <property type="entry name" value="NAD(P)-bd_dom"/>
</dbReference>
<protein>
    <submittedName>
        <fullName evidence="2">CDP-glucose 4,6-dehydratase</fullName>
        <ecNumber evidence="2">4.2.1.45</ecNumber>
    </submittedName>
</protein>
<evidence type="ECO:0000313" key="3">
    <source>
        <dbReference type="Proteomes" id="UP001517376"/>
    </source>
</evidence>
<proteinExistence type="predicted"/>
<keyword evidence="3" id="KW-1185">Reference proteome</keyword>
<accession>A0ABW9Y3K3</accession>
<dbReference type="Gene3D" id="3.40.50.720">
    <property type="entry name" value="NAD(P)-binding Rossmann-like Domain"/>
    <property type="match status" value="1"/>
</dbReference>
<dbReference type="EC" id="4.2.1.45" evidence="2"/>
<dbReference type="SUPFAM" id="SSF51735">
    <property type="entry name" value="NAD(P)-binding Rossmann-fold domains"/>
    <property type="match status" value="1"/>
</dbReference>
<dbReference type="InterPro" id="IPR036291">
    <property type="entry name" value="NAD(P)-bd_dom_sf"/>
</dbReference>
<dbReference type="EMBL" id="JAAATW010000001">
    <property type="protein sequence ID" value="NBE07088.1"/>
    <property type="molecule type" value="Genomic_DNA"/>
</dbReference>